<evidence type="ECO:0000256" key="1">
    <source>
        <dbReference type="ARBA" id="ARBA00004141"/>
    </source>
</evidence>
<dbReference type="AlphaFoldDB" id="A0A848D0T2"/>
<dbReference type="PANTHER" id="PTHR43077:SF5">
    <property type="entry name" value="PHAGE INFECTION PROTEIN"/>
    <property type="match status" value="1"/>
</dbReference>
<keyword evidence="4 5" id="KW-0472">Membrane</keyword>
<keyword evidence="3 5" id="KW-1133">Transmembrane helix</keyword>
<dbReference type="Proteomes" id="UP000561326">
    <property type="component" value="Unassembled WGS sequence"/>
</dbReference>
<organism evidence="7 8">
    <name type="scientific">Aneurinibacillus aneurinilyticus</name>
    <name type="common">Bacillus aneurinolyticus</name>
    <dbReference type="NCBI Taxonomy" id="1391"/>
    <lineage>
        <taxon>Bacteria</taxon>
        <taxon>Bacillati</taxon>
        <taxon>Bacillota</taxon>
        <taxon>Bacilli</taxon>
        <taxon>Bacillales</taxon>
        <taxon>Paenibacillaceae</taxon>
        <taxon>Aneurinibacillus group</taxon>
        <taxon>Aneurinibacillus</taxon>
    </lineage>
</organism>
<gene>
    <name evidence="7" type="ORF">HF838_24010</name>
</gene>
<dbReference type="Gene3D" id="3.40.1710.10">
    <property type="entry name" value="abc type-2 transporter like domain"/>
    <property type="match status" value="1"/>
</dbReference>
<dbReference type="GO" id="GO:0016020">
    <property type="term" value="C:membrane"/>
    <property type="evidence" value="ECO:0007669"/>
    <property type="project" value="UniProtKB-SubCell"/>
</dbReference>
<name>A0A848D0T2_ANEAE</name>
<sequence length="386" mass="42702">MVKAMIAFLKKPSTVVGIVTALLFQILFPIIWLTAYDHVTDRVDQFKLAIVNEDRGNIGEKVVQDLSNYLSFQVTKVDSLKQAMNDLEQRKYRMVIEIPANFSSLVQQLNQKAPFIFHINESNPTMIKNVMHSVANEVAKAANHESIKAEIEATFEQAHMPANQAKKMATMLSERVVMKIEPLHSVSNFSSSMIPMMVVMACFVGSMMMAMQMQKVSTELKEQFTKWERFSARMLINFASAIIISSIGATLIYSLGDHLAGGFLSLWLFQVTCMLAFLFVAQISLLLLGDAGAWVNIALLSIQLVSSGALIPRELLSPFYLEIGKYLPATYAVDGLMNLVLGGSGISETVASLLWITIGAAILGLLCVSLQRDTWAHSPREIASTK</sequence>
<feature type="transmembrane region" description="Helical" evidence="5">
    <location>
        <begin position="193"/>
        <end position="213"/>
    </location>
</feature>
<dbReference type="RefSeq" id="WP_168976649.1">
    <property type="nucleotide sequence ID" value="NZ_JABAGO010000075.1"/>
</dbReference>
<keyword evidence="2 5" id="KW-0812">Transmembrane</keyword>
<feature type="transmembrane region" description="Helical" evidence="5">
    <location>
        <begin position="12"/>
        <end position="35"/>
    </location>
</feature>
<dbReference type="InterPro" id="IPR013525">
    <property type="entry name" value="ABC2_TM"/>
</dbReference>
<dbReference type="Pfam" id="PF12698">
    <property type="entry name" value="ABC2_membrane_3"/>
    <property type="match status" value="1"/>
</dbReference>
<protein>
    <submittedName>
        <fullName evidence="7">ABC transporter permease</fullName>
    </submittedName>
</protein>
<dbReference type="EMBL" id="JABAGO010000075">
    <property type="protein sequence ID" value="NMF01266.1"/>
    <property type="molecule type" value="Genomic_DNA"/>
</dbReference>
<proteinExistence type="predicted"/>
<dbReference type="GO" id="GO:0140359">
    <property type="term" value="F:ABC-type transporter activity"/>
    <property type="evidence" value="ECO:0007669"/>
    <property type="project" value="InterPro"/>
</dbReference>
<dbReference type="PANTHER" id="PTHR43077">
    <property type="entry name" value="TRANSPORT PERMEASE YVFS-RELATED"/>
    <property type="match status" value="1"/>
</dbReference>
<feature type="transmembrane region" description="Helical" evidence="5">
    <location>
        <begin position="234"/>
        <end position="255"/>
    </location>
</feature>
<evidence type="ECO:0000256" key="4">
    <source>
        <dbReference type="ARBA" id="ARBA00023136"/>
    </source>
</evidence>
<evidence type="ECO:0000313" key="8">
    <source>
        <dbReference type="Proteomes" id="UP000561326"/>
    </source>
</evidence>
<comment type="subcellular location">
    <subcellularLocation>
        <location evidence="1">Membrane</location>
        <topology evidence="1">Multi-pass membrane protein</topology>
    </subcellularLocation>
</comment>
<feature type="transmembrane region" description="Helical" evidence="5">
    <location>
        <begin position="293"/>
        <end position="311"/>
    </location>
</feature>
<evidence type="ECO:0000256" key="5">
    <source>
        <dbReference type="SAM" id="Phobius"/>
    </source>
</evidence>
<feature type="transmembrane region" description="Helical" evidence="5">
    <location>
        <begin position="267"/>
        <end position="288"/>
    </location>
</feature>
<feature type="transmembrane region" description="Helical" evidence="5">
    <location>
        <begin position="350"/>
        <end position="370"/>
    </location>
</feature>
<feature type="domain" description="ABC-2 type transporter transmembrane" evidence="6">
    <location>
        <begin position="18"/>
        <end position="366"/>
    </location>
</feature>
<evidence type="ECO:0000256" key="2">
    <source>
        <dbReference type="ARBA" id="ARBA00022692"/>
    </source>
</evidence>
<evidence type="ECO:0000256" key="3">
    <source>
        <dbReference type="ARBA" id="ARBA00022989"/>
    </source>
</evidence>
<comment type="caution">
    <text evidence="7">The sequence shown here is derived from an EMBL/GenBank/DDBJ whole genome shotgun (WGS) entry which is preliminary data.</text>
</comment>
<evidence type="ECO:0000313" key="7">
    <source>
        <dbReference type="EMBL" id="NMF01266.1"/>
    </source>
</evidence>
<accession>A0A848D0T2</accession>
<dbReference type="InterPro" id="IPR051328">
    <property type="entry name" value="T7SS_ABC-Transporter"/>
</dbReference>
<evidence type="ECO:0000259" key="6">
    <source>
        <dbReference type="Pfam" id="PF12698"/>
    </source>
</evidence>
<reference evidence="7 8" key="1">
    <citation type="submission" date="2020-04" db="EMBL/GenBank/DDBJ databases">
        <authorList>
            <person name="Hitch T.C.A."/>
            <person name="Wylensek D."/>
            <person name="Clavel T."/>
        </authorList>
    </citation>
    <scope>NUCLEOTIDE SEQUENCE [LARGE SCALE GENOMIC DNA]</scope>
    <source>
        <strain evidence="7 8">WB01_D5_05</strain>
    </source>
</reference>